<dbReference type="PANTHER" id="PTHR35672">
    <property type="entry name" value="C-U-EDITING ENZYME APOBEC-4-RELATED"/>
    <property type="match status" value="1"/>
</dbReference>
<feature type="region of interest" description="Disordered" evidence="1">
    <location>
        <begin position="268"/>
        <end position="291"/>
    </location>
</feature>
<dbReference type="Pfam" id="PF18775">
    <property type="entry name" value="APOBEC4"/>
    <property type="match status" value="1"/>
</dbReference>
<feature type="region of interest" description="Disordered" evidence="1">
    <location>
        <begin position="314"/>
        <end position="334"/>
    </location>
</feature>
<dbReference type="EMBL" id="JAFBMS010000007">
    <property type="protein sequence ID" value="KAG9351270.1"/>
    <property type="molecule type" value="Genomic_DNA"/>
</dbReference>
<comment type="caution">
    <text evidence="2">The sequence shown here is derived from an EMBL/GenBank/DDBJ whole genome shotgun (WGS) entry which is preliminary data.</text>
</comment>
<feature type="non-terminal residue" evidence="2">
    <location>
        <position position="1"/>
    </location>
</feature>
<evidence type="ECO:0000256" key="1">
    <source>
        <dbReference type="SAM" id="MobiDB-lite"/>
    </source>
</evidence>
<dbReference type="Proteomes" id="UP000824540">
    <property type="component" value="Unassembled WGS sequence"/>
</dbReference>
<dbReference type="PANTHER" id="PTHR35672:SF1">
    <property type="entry name" value="C-U-EDITING ENZYME APOBEC-4-RELATED"/>
    <property type="match status" value="1"/>
</dbReference>
<keyword evidence="3" id="KW-1185">Reference proteome</keyword>
<reference evidence="2" key="1">
    <citation type="thesis" date="2021" institute="BYU ScholarsArchive" country="Provo, UT, USA">
        <title>Applications of and Algorithms for Genome Assembly and Genomic Analyses with an Emphasis on Marine Teleosts.</title>
        <authorList>
            <person name="Pickett B.D."/>
        </authorList>
    </citation>
    <scope>NUCLEOTIDE SEQUENCE</scope>
    <source>
        <strain evidence="2">HI-2016</strain>
    </source>
</reference>
<accession>A0A8T2PGK6</accession>
<sequence length="334" mass="35988">MPFGLWWSSQTASEKSGSAPKSSLAWPEPKCALAVQSQRAGMWGGECTQCPHHVLTGADAPVPFSQFCEAFGFPAGPSGSPALLLFYELRGPDGALLQSGRASDCPRLGLHPETLLFDSAEGYLWSVLEAGEDVSYIMLYSNYTPCEEAPSLCASTTAHFLAQHPWVRLDLLFSQLYHTDDSWPCSPQNQGGLRILAGLWPRVTLSPLSGGAWAQLQRKFVRDAISSAPPPPPMPGRAVADRLNAVQISAITGVGPAFFQALPPLTDPESDFAPAQATPPRNSLTLLPPPHLPPYNTEPIASCYPLHTEPISGSRHLYQTKPATTKTPLRPINV</sequence>
<dbReference type="InterPro" id="IPR038953">
    <property type="entry name" value="APOBEC4"/>
</dbReference>
<organism evidence="2 3">
    <name type="scientific">Albula glossodonta</name>
    <name type="common">roundjaw bonefish</name>
    <dbReference type="NCBI Taxonomy" id="121402"/>
    <lineage>
        <taxon>Eukaryota</taxon>
        <taxon>Metazoa</taxon>
        <taxon>Chordata</taxon>
        <taxon>Craniata</taxon>
        <taxon>Vertebrata</taxon>
        <taxon>Euteleostomi</taxon>
        <taxon>Actinopterygii</taxon>
        <taxon>Neopterygii</taxon>
        <taxon>Teleostei</taxon>
        <taxon>Albuliformes</taxon>
        <taxon>Albulidae</taxon>
        <taxon>Albula</taxon>
    </lineage>
</organism>
<feature type="compositionally biased region" description="Polar residues" evidence="1">
    <location>
        <begin position="7"/>
        <end position="21"/>
    </location>
</feature>
<gene>
    <name evidence="2" type="ORF">JZ751_025162</name>
</gene>
<dbReference type="AlphaFoldDB" id="A0A8T2PGK6"/>
<evidence type="ECO:0000313" key="2">
    <source>
        <dbReference type="EMBL" id="KAG9351270.1"/>
    </source>
</evidence>
<dbReference type="OrthoDB" id="9941981at2759"/>
<protein>
    <recommendedName>
        <fullName evidence="4">C-&gt;U-editing enzyme APOBEC-4</fullName>
    </recommendedName>
</protein>
<feature type="region of interest" description="Disordered" evidence="1">
    <location>
        <begin position="1"/>
        <end position="22"/>
    </location>
</feature>
<name>A0A8T2PGK6_9TELE</name>
<evidence type="ECO:0000313" key="3">
    <source>
        <dbReference type="Proteomes" id="UP000824540"/>
    </source>
</evidence>
<dbReference type="Gene3D" id="3.40.140.10">
    <property type="entry name" value="Cytidine Deaminase, domain 2"/>
    <property type="match status" value="1"/>
</dbReference>
<proteinExistence type="predicted"/>
<evidence type="ECO:0008006" key="4">
    <source>
        <dbReference type="Google" id="ProtNLM"/>
    </source>
</evidence>